<keyword evidence="4" id="KW-0233">DNA recombination</keyword>
<keyword evidence="7" id="KW-1185">Reference proteome</keyword>
<evidence type="ECO:0000313" key="7">
    <source>
        <dbReference type="Proteomes" id="UP000290407"/>
    </source>
</evidence>
<evidence type="ECO:0000259" key="5">
    <source>
        <dbReference type="Pfam" id="PF00149"/>
    </source>
</evidence>
<reference evidence="6 7" key="1">
    <citation type="submission" date="2019-01" db="EMBL/GenBank/DDBJ databases">
        <title>Spirosoma flava sp. nov., a propanil-degrading bacterium isolated from herbicide-contaminated soil.</title>
        <authorList>
            <person name="Zhang L."/>
            <person name="Jiang J.-D."/>
        </authorList>
    </citation>
    <scope>NUCLEOTIDE SEQUENCE [LARGE SCALE GENOMIC DNA]</scope>
    <source>
        <strain evidence="6 7">TY50</strain>
    </source>
</reference>
<evidence type="ECO:0000256" key="2">
    <source>
        <dbReference type="ARBA" id="ARBA00022801"/>
    </source>
</evidence>
<dbReference type="PANTHER" id="PTHR30337">
    <property type="entry name" value="COMPONENT OF ATP-DEPENDENT DSDNA EXONUCLEASE"/>
    <property type="match status" value="1"/>
</dbReference>
<keyword evidence="3 4" id="KW-0269">Exonuclease</keyword>
<dbReference type="CDD" id="cd00840">
    <property type="entry name" value="MPP_Mre11_N"/>
    <property type="match status" value="1"/>
</dbReference>
<dbReference type="Proteomes" id="UP000290407">
    <property type="component" value="Unassembled WGS sequence"/>
</dbReference>
<gene>
    <name evidence="4 6" type="primary">sbcD</name>
    <name evidence="6" type="ORF">EQG79_24205</name>
</gene>
<accession>A0A4Q2UFN8</accession>
<dbReference type="GO" id="GO:0006260">
    <property type="term" value="P:DNA replication"/>
    <property type="evidence" value="ECO:0007669"/>
    <property type="project" value="UniProtKB-KW"/>
</dbReference>
<evidence type="ECO:0000256" key="3">
    <source>
        <dbReference type="ARBA" id="ARBA00022839"/>
    </source>
</evidence>
<dbReference type="InterPro" id="IPR041796">
    <property type="entry name" value="Mre11_N"/>
</dbReference>
<keyword evidence="4" id="KW-0235">DNA replication</keyword>
<dbReference type="AlphaFoldDB" id="A0A4Q2UFN8"/>
<dbReference type="NCBIfam" id="TIGR00619">
    <property type="entry name" value="sbcd"/>
    <property type="match status" value="1"/>
</dbReference>
<dbReference type="RefSeq" id="WP_129604951.1">
    <property type="nucleotide sequence ID" value="NZ_SBLB01000007.1"/>
</dbReference>
<dbReference type="SUPFAM" id="SSF56300">
    <property type="entry name" value="Metallo-dependent phosphatases"/>
    <property type="match status" value="1"/>
</dbReference>
<organism evidence="6 7">
    <name type="scientific">Spirosoma sordidisoli</name>
    <dbReference type="NCBI Taxonomy" id="2502893"/>
    <lineage>
        <taxon>Bacteria</taxon>
        <taxon>Pseudomonadati</taxon>
        <taxon>Bacteroidota</taxon>
        <taxon>Cytophagia</taxon>
        <taxon>Cytophagales</taxon>
        <taxon>Cytophagaceae</taxon>
        <taxon>Spirosoma</taxon>
    </lineage>
</organism>
<protein>
    <recommendedName>
        <fullName evidence="4">Nuclease SbcCD subunit D</fullName>
    </recommendedName>
</protein>
<evidence type="ECO:0000256" key="4">
    <source>
        <dbReference type="RuleBase" id="RU363069"/>
    </source>
</evidence>
<dbReference type="EMBL" id="SBLB01000007">
    <property type="protein sequence ID" value="RYC67806.1"/>
    <property type="molecule type" value="Genomic_DNA"/>
</dbReference>
<evidence type="ECO:0000313" key="6">
    <source>
        <dbReference type="EMBL" id="RYC67806.1"/>
    </source>
</evidence>
<dbReference type="Pfam" id="PF00149">
    <property type="entry name" value="Metallophos"/>
    <property type="match status" value="1"/>
</dbReference>
<sequence>MKILHTADWHLGKRLQDFNRLAEQKGVLNELVELVEAEDVDLVLVAGDLFDTFNPSAEAEDLLYSTLKRLTGGGRRPVVVIAGNHDNPDRIEAQDHFGRECGIIFVGFPKTEVRSHLLTCETKLLQVAPGFVELKLPRHDFPVRIILTPYANEARMRTYYGMTNATDQFREHIQQHWSDLASTYMDDQGVNLLVAHLFVMKRGGEQPEESDDERSILQVGGASVVYTDMIPAPVQYVALGHLHRQQEIGGGPCPVVYSSSPLAYSFAEADQQKYAMLIDAEPGRAVDVRAVPLKTGKRLLRKRFTRVDDAVEWLEANPECYPEITLQTPTYLTAEDRRRLAKAHEALSSASIIPDIRDIETTEAQRSPAIDLTQSMDVLFTEYFKNKNKGQEPNQRLRQLFNEILATELE</sequence>
<keyword evidence="1 4" id="KW-0540">Nuclease</keyword>
<comment type="subunit">
    <text evidence="4">Heterodimer of SbcC and SbcD.</text>
</comment>
<dbReference type="GO" id="GO:0004519">
    <property type="term" value="F:endonuclease activity"/>
    <property type="evidence" value="ECO:0007669"/>
    <property type="project" value="UniProtKB-KW"/>
</dbReference>
<proteinExistence type="inferred from homology"/>
<comment type="similarity">
    <text evidence="4">Belongs to the SbcD family.</text>
</comment>
<dbReference type="InterPro" id="IPR029052">
    <property type="entry name" value="Metallo-depent_PP-like"/>
</dbReference>
<dbReference type="InterPro" id="IPR004843">
    <property type="entry name" value="Calcineurin-like_PHP"/>
</dbReference>
<dbReference type="GO" id="GO:0006310">
    <property type="term" value="P:DNA recombination"/>
    <property type="evidence" value="ECO:0007669"/>
    <property type="project" value="UniProtKB-KW"/>
</dbReference>
<keyword evidence="2 4" id="KW-0378">Hydrolase</keyword>
<comment type="function">
    <text evidence="4">SbcCD cleaves DNA hairpin structures. These structures can inhibit DNA replication and are intermediates in certain DNA recombination reactions. The complex acts as a 3'-&gt;5' double strand exonuclease that can open hairpins. It also has a 5' single-strand endonuclease activity.</text>
</comment>
<dbReference type="Gene3D" id="3.60.21.10">
    <property type="match status" value="1"/>
</dbReference>
<feature type="domain" description="Calcineurin-like phosphoesterase" evidence="5">
    <location>
        <begin position="1"/>
        <end position="243"/>
    </location>
</feature>
<dbReference type="InterPro" id="IPR004593">
    <property type="entry name" value="SbcD"/>
</dbReference>
<dbReference type="PANTHER" id="PTHR30337:SF0">
    <property type="entry name" value="NUCLEASE SBCCD SUBUNIT D"/>
    <property type="match status" value="1"/>
</dbReference>
<name>A0A4Q2UFN8_9BACT</name>
<dbReference type="InterPro" id="IPR050535">
    <property type="entry name" value="DNA_Repair-Maintenance_Comp"/>
</dbReference>
<comment type="caution">
    <text evidence="6">The sequence shown here is derived from an EMBL/GenBank/DDBJ whole genome shotgun (WGS) entry which is preliminary data.</text>
</comment>
<dbReference type="GO" id="GO:0008408">
    <property type="term" value="F:3'-5' exonuclease activity"/>
    <property type="evidence" value="ECO:0007669"/>
    <property type="project" value="InterPro"/>
</dbReference>
<evidence type="ECO:0000256" key="1">
    <source>
        <dbReference type="ARBA" id="ARBA00022722"/>
    </source>
</evidence>
<keyword evidence="4" id="KW-0255">Endonuclease</keyword>